<dbReference type="Pfam" id="PF14655">
    <property type="entry name" value="RAB3GAP2_N"/>
    <property type="match status" value="1"/>
</dbReference>
<dbReference type="InterPro" id="IPR026059">
    <property type="entry name" value="Rab3GAP2"/>
</dbReference>
<dbReference type="HOGENOM" id="CLU_847745_0_0_1"/>
<proteinExistence type="predicted"/>
<protein>
    <recommendedName>
        <fullName evidence="1">Rab3-GAP regulatory subunit N-terminal domain-containing protein</fullName>
    </recommendedName>
</protein>
<reference evidence="2 3" key="1">
    <citation type="journal article" date="2013" name="Curr. Biol.">
        <title>Shared signatures of parasitism and phylogenomics unite Cryptomycota and microsporidia.</title>
        <authorList>
            <person name="James T.Y."/>
            <person name="Pelin A."/>
            <person name="Bonen L."/>
            <person name="Ahrendt S."/>
            <person name="Sain D."/>
            <person name="Corradi N."/>
            <person name="Stajich J.E."/>
        </authorList>
    </citation>
    <scope>NUCLEOTIDE SEQUENCE [LARGE SCALE GENOMIC DNA]</scope>
    <source>
        <strain evidence="2 3">CSF55</strain>
    </source>
</reference>
<keyword evidence="3" id="KW-1185">Reference proteome</keyword>
<gene>
    <name evidence="2" type="ORF">O9G_001140</name>
</gene>
<dbReference type="AlphaFoldDB" id="A0A075ASC0"/>
<evidence type="ECO:0000313" key="3">
    <source>
        <dbReference type="Proteomes" id="UP000030755"/>
    </source>
</evidence>
<evidence type="ECO:0000313" key="2">
    <source>
        <dbReference type="EMBL" id="EPZ33171.1"/>
    </source>
</evidence>
<feature type="domain" description="Rab3-GAP regulatory subunit N-terminal" evidence="1">
    <location>
        <begin position="165"/>
        <end position="316"/>
    </location>
</feature>
<evidence type="ECO:0000259" key="1">
    <source>
        <dbReference type="Pfam" id="PF14655"/>
    </source>
</evidence>
<dbReference type="PANTHER" id="PTHR12472">
    <property type="entry name" value="RAB3-GAP REGULATORY DOMAIN"/>
    <property type="match status" value="1"/>
</dbReference>
<dbReference type="EMBL" id="KE561071">
    <property type="protein sequence ID" value="EPZ33171.1"/>
    <property type="molecule type" value="Genomic_DNA"/>
</dbReference>
<dbReference type="InterPro" id="IPR032839">
    <property type="entry name" value="RAB3GAP_N"/>
</dbReference>
<sequence length="328" mass="36635">MELLLPIPSDILQKEVDDWNVSDTAWNDISEEDDDADILPENILVDYNGLSLVIAQDSCLNLITPNIPPIKRFLSFIISCSKLSNELCFFGSEFGDFGIISNNGELKCLKRIHNEKVLEIELFDNSVGLIFEDQTLIIIDLNDILQGGDPQFKRWSLKGMNVMKLLKNSTKFPFDFFEYKPQYSKLLVLGCGNNKPLISIYGISEDSIYSTAVEAATKIASRLTSAVFGIAKSFVSESNNSNVVTPPQPLPLLESLSFDPSQEGNKIVNGPQNSGLALVFDSFGRILLLDIYQFVVLRVLKGYRSANAGFINHKDKLYIVLDHKKQVV</sequence>
<dbReference type="Proteomes" id="UP000030755">
    <property type="component" value="Unassembled WGS sequence"/>
</dbReference>
<dbReference type="OrthoDB" id="360390at2759"/>
<dbReference type="STRING" id="988480.A0A075ASC0"/>
<accession>A0A075ASC0</accession>
<dbReference type="PANTHER" id="PTHR12472:SF0">
    <property type="entry name" value="RAB3 GTPASE-ACTIVATING PROTEIN NON-CATALYTIC SUBUNIT"/>
    <property type="match status" value="1"/>
</dbReference>
<name>A0A075ASC0_ROZAC</name>
<organism evidence="2 3">
    <name type="scientific">Rozella allomycis (strain CSF55)</name>
    <dbReference type="NCBI Taxonomy" id="988480"/>
    <lineage>
        <taxon>Eukaryota</taxon>
        <taxon>Fungi</taxon>
        <taxon>Fungi incertae sedis</taxon>
        <taxon>Cryptomycota</taxon>
        <taxon>Cryptomycota incertae sedis</taxon>
        <taxon>Rozella</taxon>
    </lineage>
</organism>